<keyword evidence="4 6" id="KW-0472">Membrane</keyword>
<feature type="transmembrane region" description="Helical" evidence="6">
    <location>
        <begin position="188"/>
        <end position="211"/>
    </location>
</feature>
<dbReference type="Proteomes" id="UP000295604">
    <property type="component" value="Unassembled WGS sequence"/>
</dbReference>
<dbReference type="AlphaFoldDB" id="A0A4R8TFV9"/>
<feature type="transmembrane region" description="Helical" evidence="6">
    <location>
        <begin position="6"/>
        <end position="23"/>
    </location>
</feature>
<dbReference type="InterPro" id="IPR006603">
    <property type="entry name" value="PQ-loop_rpt"/>
</dbReference>
<evidence type="ECO:0008006" key="9">
    <source>
        <dbReference type="Google" id="ProtNLM"/>
    </source>
</evidence>
<accession>A0A4R8TFV9</accession>
<dbReference type="GO" id="GO:0016020">
    <property type="term" value="C:membrane"/>
    <property type="evidence" value="ECO:0007669"/>
    <property type="project" value="UniProtKB-SubCell"/>
</dbReference>
<dbReference type="SMART" id="SM00679">
    <property type="entry name" value="CTNS"/>
    <property type="match status" value="2"/>
</dbReference>
<dbReference type="Gene3D" id="1.20.1280.290">
    <property type="match status" value="1"/>
</dbReference>
<feature type="transmembrane region" description="Helical" evidence="6">
    <location>
        <begin position="130"/>
        <end position="150"/>
    </location>
</feature>
<dbReference type="EMBL" id="QAPF01000092">
    <property type="protein sequence ID" value="TEA17170.1"/>
    <property type="molecule type" value="Genomic_DNA"/>
</dbReference>
<feature type="transmembrane region" description="Helical" evidence="6">
    <location>
        <begin position="44"/>
        <end position="62"/>
    </location>
</feature>
<organism evidence="7 8">
    <name type="scientific">Colletotrichum sidae</name>
    <dbReference type="NCBI Taxonomy" id="1347389"/>
    <lineage>
        <taxon>Eukaryota</taxon>
        <taxon>Fungi</taxon>
        <taxon>Dikarya</taxon>
        <taxon>Ascomycota</taxon>
        <taxon>Pezizomycotina</taxon>
        <taxon>Sordariomycetes</taxon>
        <taxon>Hypocreomycetidae</taxon>
        <taxon>Glomerellales</taxon>
        <taxon>Glomerellaceae</taxon>
        <taxon>Colletotrichum</taxon>
        <taxon>Colletotrichum orbiculare species complex</taxon>
    </lineage>
</organism>
<evidence type="ECO:0000256" key="2">
    <source>
        <dbReference type="ARBA" id="ARBA00022692"/>
    </source>
</evidence>
<comment type="subcellular location">
    <subcellularLocation>
        <location evidence="1">Membrane</location>
        <topology evidence="1">Multi-pass membrane protein</topology>
    </subcellularLocation>
</comment>
<evidence type="ECO:0000256" key="1">
    <source>
        <dbReference type="ARBA" id="ARBA00004141"/>
    </source>
</evidence>
<dbReference type="PANTHER" id="PTHR16201">
    <property type="entry name" value="SEVEN TRANSMEMBRANE PROTEIN 1-RELATED"/>
    <property type="match status" value="1"/>
</dbReference>
<keyword evidence="8" id="KW-1185">Reference proteome</keyword>
<evidence type="ECO:0000256" key="3">
    <source>
        <dbReference type="ARBA" id="ARBA00022989"/>
    </source>
</evidence>
<feature type="compositionally biased region" description="Polar residues" evidence="5">
    <location>
        <begin position="231"/>
        <end position="240"/>
    </location>
</feature>
<evidence type="ECO:0000256" key="6">
    <source>
        <dbReference type="SAM" id="Phobius"/>
    </source>
</evidence>
<gene>
    <name evidence="7" type="ORF">C8034_v000272</name>
</gene>
<sequence length="257" mass="27934">MESPAAANALGTLGAVCWSIQLIPQIVINHRRHNATGLQPSMMMLWAWAGVPLGVYNIVQGFNVALRIQPQILTFLSLATWIQCYYYERNWSVLRSLAVVTPVAAAMAGIQTGLVFALRVPQSKGVEWPLMVMAVLSAALLAAGVLRHYWDIYVHRTVRGISFIFVAIDALGDVFSLASIFFQPTVDVLGIVIYATEFVLWCGVFACGGYYNLLPWYRKKMAAREAAAGTSGESAPNGTAANGVALHDLPSSTSVFH</sequence>
<feature type="region of interest" description="Disordered" evidence="5">
    <location>
        <begin position="230"/>
        <end position="257"/>
    </location>
</feature>
<proteinExistence type="predicted"/>
<evidence type="ECO:0000256" key="4">
    <source>
        <dbReference type="ARBA" id="ARBA00023136"/>
    </source>
</evidence>
<protein>
    <recommendedName>
        <fullName evidence="9">PQ loop repeat protein</fullName>
    </recommendedName>
</protein>
<evidence type="ECO:0000313" key="7">
    <source>
        <dbReference type="EMBL" id="TEA17170.1"/>
    </source>
</evidence>
<reference evidence="7 8" key="1">
    <citation type="submission" date="2018-11" db="EMBL/GenBank/DDBJ databases">
        <title>Genome sequence and assembly of Colletotrichum sidae.</title>
        <authorList>
            <person name="Gan P."/>
            <person name="Shirasu K."/>
        </authorList>
    </citation>
    <scope>NUCLEOTIDE SEQUENCE [LARGE SCALE GENOMIC DNA]</scope>
    <source>
        <strain evidence="7 8">CBS 518.97</strain>
    </source>
</reference>
<name>A0A4R8TFV9_9PEZI</name>
<dbReference type="InterPro" id="IPR051415">
    <property type="entry name" value="LAAT-1"/>
</dbReference>
<comment type="caution">
    <text evidence="7">The sequence shown here is derived from an EMBL/GenBank/DDBJ whole genome shotgun (WGS) entry which is preliminary data.</text>
</comment>
<keyword evidence="2 6" id="KW-0812">Transmembrane</keyword>
<dbReference type="PANTHER" id="PTHR16201:SF37">
    <property type="entry name" value="PQ-LOOP REPEAT-CONTAINING PROTEIN"/>
    <property type="match status" value="1"/>
</dbReference>
<keyword evidence="3 6" id="KW-1133">Transmembrane helix</keyword>
<feature type="transmembrane region" description="Helical" evidence="6">
    <location>
        <begin position="162"/>
        <end position="182"/>
    </location>
</feature>
<evidence type="ECO:0000313" key="8">
    <source>
        <dbReference type="Proteomes" id="UP000295604"/>
    </source>
</evidence>
<feature type="transmembrane region" description="Helical" evidence="6">
    <location>
        <begin position="99"/>
        <end position="118"/>
    </location>
</feature>
<evidence type="ECO:0000256" key="5">
    <source>
        <dbReference type="SAM" id="MobiDB-lite"/>
    </source>
</evidence>
<dbReference type="Pfam" id="PF04193">
    <property type="entry name" value="PQ-loop"/>
    <property type="match status" value="2"/>
</dbReference>